<evidence type="ECO:0000256" key="6">
    <source>
        <dbReference type="ARBA" id="ARBA00023136"/>
    </source>
</evidence>
<dbReference type="OrthoDB" id="5291291at2"/>
<evidence type="ECO:0000256" key="1">
    <source>
        <dbReference type="ARBA" id="ARBA00004162"/>
    </source>
</evidence>
<feature type="domain" description="OmpA-like" evidence="9">
    <location>
        <begin position="146"/>
        <end position="265"/>
    </location>
</feature>
<organism evidence="10 11">
    <name type="scientific">Pseudobacteriovorax antillogorgiicola</name>
    <dbReference type="NCBI Taxonomy" id="1513793"/>
    <lineage>
        <taxon>Bacteria</taxon>
        <taxon>Pseudomonadati</taxon>
        <taxon>Bdellovibrionota</taxon>
        <taxon>Oligoflexia</taxon>
        <taxon>Oligoflexales</taxon>
        <taxon>Pseudobacteriovoracaceae</taxon>
        <taxon>Pseudobacteriovorax</taxon>
    </lineage>
</organism>
<dbReference type="InterPro" id="IPR025713">
    <property type="entry name" value="MotB-like_N_dom"/>
</dbReference>
<evidence type="ECO:0000256" key="3">
    <source>
        <dbReference type="ARBA" id="ARBA00022475"/>
    </source>
</evidence>
<dbReference type="InterPro" id="IPR006665">
    <property type="entry name" value="OmpA-like"/>
</dbReference>
<evidence type="ECO:0000256" key="4">
    <source>
        <dbReference type="ARBA" id="ARBA00022692"/>
    </source>
</evidence>
<keyword evidence="6 7" id="KW-0472">Membrane</keyword>
<evidence type="ECO:0000259" key="9">
    <source>
        <dbReference type="PROSITE" id="PS51123"/>
    </source>
</evidence>
<dbReference type="PANTHER" id="PTHR30329">
    <property type="entry name" value="STATOR ELEMENT OF FLAGELLAR MOTOR COMPLEX"/>
    <property type="match status" value="1"/>
</dbReference>
<keyword evidence="4 8" id="KW-0812">Transmembrane</keyword>
<evidence type="ECO:0000313" key="11">
    <source>
        <dbReference type="Proteomes" id="UP000192907"/>
    </source>
</evidence>
<dbReference type="Gene3D" id="3.30.1330.60">
    <property type="entry name" value="OmpA-like domain"/>
    <property type="match status" value="1"/>
</dbReference>
<dbReference type="InterPro" id="IPR050330">
    <property type="entry name" value="Bact_OuterMem_StrucFunc"/>
</dbReference>
<dbReference type="STRING" id="1513793.SAMN06296036_11014"/>
<evidence type="ECO:0000313" key="10">
    <source>
        <dbReference type="EMBL" id="SMF32228.1"/>
    </source>
</evidence>
<protein>
    <submittedName>
        <fullName evidence="10">Chemotaxis protein MotB</fullName>
    </submittedName>
</protein>
<dbReference type="AlphaFoldDB" id="A0A1Y6BYP1"/>
<reference evidence="11" key="1">
    <citation type="submission" date="2017-04" db="EMBL/GenBank/DDBJ databases">
        <authorList>
            <person name="Varghese N."/>
            <person name="Submissions S."/>
        </authorList>
    </citation>
    <scope>NUCLEOTIDE SEQUENCE [LARGE SCALE GENOMIC DNA]</scope>
    <source>
        <strain evidence="11">RKEM611</strain>
    </source>
</reference>
<dbReference type="RefSeq" id="WP_132320667.1">
    <property type="nucleotide sequence ID" value="NZ_FWZT01000010.1"/>
</dbReference>
<dbReference type="Pfam" id="PF13677">
    <property type="entry name" value="MotB_plug"/>
    <property type="match status" value="1"/>
</dbReference>
<evidence type="ECO:0000256" key="5">
    <source>
        <dbReference type="ARBA" id="ARBA00022989"/>
    </source>
</evidence>
<comment type="similarity">
    <text evidence="2">Belongs to the MotB family.</text>
</comment>
<dbReference type="InterPro" id="IPR036737">
    <property type="entry name" value="OmpA-like_sf"/>
</dbReference>
<dbReference type="GO" id="GO:0005886">
    <property type="term" value="C:plasma membrane"/>
    <property type="evidence" value="ECO:0007669"/>
    <property type="project" value="UniProtKB-SubCell"/>
</dbReference>
<evidence type="ECO:0000256" key="8">
    <source>
        <dbReference type="SAM" id="Phobius"/>
    </source>
</evidence>
<dbReference type="Pfam" id="PF00691">
    <property type="entry name" value="OmpA"/>
    <property type="match status" value="1"/>
</dbReference>
<dbReference type="EMBL" id="FWZT01000010">
    <property type="protein sequence ID" value="SMF32228.1"/>
    <property type="molecule type" value="Genomic_DNA"/>
</dbReference>
<proteinExistence type="inferred from homology"/>
<dbReference type="Proteomes" id="UP000192907">
    <property type="component" value="Unassembled WGS sequence"/>
</dbReference>
<keyword evidence="11" id="KW-1185">Reference proteome</keyword>
<keyword evidence="3" id="KW-1003">Cell membrane</keyword>
<dbReference type="PANTHER" id="PTHR30329:SF21">
    <property type="entry name" value="LIPOPROTEIN YIAD-RELATED"/>
    <property type="match status" value="1"/>
</dbReference>
<keyword evidence="5 8" id="KW-1133">Transmembrane helix</keyword>
<dbReference type="CDD" id="cd07185">
    <property type="entry name" value="OmpA_C-like"/>
    <property type="match status" value="1"/>
</dbReference>
<sequence length="265" mass="30332">MAKKQKCPEFENHERWLVSFADMMTLLFAVFVVLYALKEEGAKDSQVEQAAASIQEAFNEVMEEIPENRRVGPTDTGFGIFENMKGDREEPHEDNKFPGSSDYSQIIGREMKKVSELIDLRLYGNQRFRELQAKGQARIISIHRDRDGFRVRLLASHFFNPGSYKIKNKKVLDELEEVARVMQELNRPITIEGHTDNVPFNGEGSNWDLSALRASNVLKFFIRKTTFDPTKLSAAGYADTRPVASNATAESRGLNRRIEIKVHYE</sequence>
<dbReference type="SUPFAM" id="SSF103088">
    <property type="entry name" value="OmpA-like"/>
    <property type="match status" value="1"/>
</dbReference>
<name>A0A1Y6BYP1_9BACT</name>
<gene>
    <name evidence="10" type="ORF">SAMN06296036_11014</name>
</gene>
<evidence type="ECO:0000256" key="7">
    <source>
        <dbReference type="PROSITE-ProRule" id="PRU00473"/>
    </source>
</evidence>
<dbReference type="PROSITE" id="PS51123">
    <property type="entry name" value="OMPA_2"/>
    <property type="match status" value="1"/>
</dbReference>
<accession>A0A1Y6BYP1</accession>
<comment type="subcellular location">
    <subcellularLocation>
        <location evidence="1">Cell membrane</location>
        <topology evidence="1">Single-pass membrane protein</topology>
    </subcellularLocation>
</comment>
<feature type="transmembrane region" description="Helical" evidence="8">
    <location>
        <begin position="16"/>
        <end position="37"/>
    </location>
</feature>
<evidence type="ECO:0000256" key="2">
    <source>
        <dbReference type="ARBA" id="ARBA00008914"/>
    </source>
</evidence>